<feature type="transmembrane region" description="Helical" evidence="1">
    <location>
        <begin position="281"/>
        <end position="304"/>
    </location>
</feature>
<dbReference type="Gramene" id="RZC77143">
    <property type="protein sequence ID" value="RZC77143"/>
    <property type="gene ID" value="C5167_001277"/>
</dbReference>
<keyword evidence="3" id="KW-1185">Reference proteome</keyword>
<sequence length="388" mass="43666">RKEGVHLGSESGLRPHGDPHMVRFGAHLVLVLRYLFAGEMGSGTGCRVIRKPWLFNRPVSCPPLTISNAEAITGKLLLRALIHSLQSTENIHLLEDHELASVDLENAEIPANNLTLLPKKEIEQLQRQKQCIIYLGFFFTFYLLSTSAISFTIACLYVSKPVSFLSVLLAIPRIVLRVFITSLCAIFLKTATDVAGYFISEFLIHTDNTMPAAKDVLLMIIESKEVLWCLKGIIFYFFFFIVNGYLTALWHLASVISVTEPNVYGISALKKSRELLRQKTGTTLVIVFCYFACVSLIELNVFLIMDYLPMSCSVRVLLMSLYLIFLMHGNFIGLFVQNALYHGCKSHHNQVIDKKVLYDHLPTTTELVTENGVEDDLESQGWKLVGAE</sequence>
<dbReference type="Proteomes" id="UP000316621">
    <property type="component" value="Chromosome 9"/>
</dbReference>
<protein>
    <submittedName>
        <fullName evidence="2">Uncharacterized protein</fullName>
    </submittedName>
</protein>
<keyword evidence="1" id="KW-0472">Membrane</keyword>
<feature type="transmembrane region" description="Helical" evidence="1">
    <location>
        <begin position="132"/>
        <end position="159"/>
    </location>
</feature>
<evidence type="ECO:0000313" key="2">
    <source>
        <dbReference type="EMBL" id="RZC77143.1"/>
    </source>
</evidence>
<proteinExistence type="predicted"/>
<keyword evidence="1" id="KW-1133">Transmembrane helix</keyword>
<gene>
    <name evidence="2" type="ORF">C5167_001277</name>
</gene>
<accession>A0A4Y7KUX5</accession>
<dbReference type="PANTHER" id="PTHR33133">
    <property type="entry name" value="OS08G0107100 PROTEIN-RELATED"/>
    <property type="match status" value="1"/>
</dbReference>
<keyword evidence="1" id="KW-0812">Transmembrane</keyword>
<evidence type="ECO:0000256" key="1">
    <source>
        <dbReference type="SAM" id="Phobius"/>
    </source>
</evidence>
<feature type="non-terminal residue" evidence="2">
    <location>
        <position position="1"/>
    </location>
</feature>
<dbReference type="EMBL" id="CM010723">
    <property type="protein sequence ID" value="RZC77143.1"/>
    <property type="molecule type" value="Genomic_DNA"/>
</dbReference>
<feature type="transmembrane region" description="Helical" evidence="1">
    <location>
        <begin position="226"/>
        <end position="242"/>
    </location>
</feature>
<evidence type="ECO:0000313" key="3">
    <source>
        <dbReference type="Proteomes" id="UP000316621"/>
    </source>
</evidence>
<dbReference type="AlphaFoldDB" id="A0A4Y7KUX5"/>
<organism evidence="2 3">
    <name type="scientific">Papaver somniferum</name>
    <name type="common">Opium poppy</name>
    <dbReference type="NCBI Taxonomy" id="3469"/>
    <lineage>
        <taxon>Eukaryota</taxon>
        <taxon>Viridiplantae</taxon>
        <taxon>Streptophyta</taxon>
        <taxon>Embryophyta</taxon>
        <taxon>Tracheophyta</taxon>
        <taxon>Spermatophyta</taxon>
        <taxon>Magnoliopsida</taxon>
        <taxon>Ranunculales</taxon>
        <taxon>Papaveraceae</taxon>
        <taxon>Papaveroideae</taxon>
        <taxon>Papaver</taxon>
    </lineage>
</organism>
<dbReference type="PANTHER" id="PTHR33133:SF24">
    <property type="entry name" value="OS01G0800300 PROTEIN"/>
    <property type="match status" value="1"/>
</dbReference>
<feature type="transmembrane region" description="Helical" evidence="1">
    <location>
        <begin position="165"/>
        <end position="188"/>
    </location>
</feature>
<reference evidence="2 3" key="1">
    <citation type="journal article" date="2018" name="Science">
        <title>The opium poppy genome and morphinan production.</title>
        <authorList>
            <person name="Guo L."/>
            <person name="Winzer T."/>
            <person name="Yang X."/>
            <person name="Li Y."/>
            <person name="Ning Z."/>
            <person name="He Z."/>
            <person name="Teodor R."/>
            <person name="Lu Y."/>
            <person name="Bowser T.A."/>
            <person name="Graham I.A."/>
            <person name="Ye K."/>
        </authorList>
    </citation>
    <scope>NUCLEOTIDE SEQUENCE [LARGE SCALE GENOMIC DNA]</scope>
    <source>
        <strain evidence="3">cv. HN1</strain>
        <tissue evidence="2">Leaves</tissue>
    </source>
</reference>
<feature type="transmembrane region" description="Helical" evidence="1">
    <location>
        <begin position="316"/>
        <end position="336"/>
    </location>
</feature>
<name>A0A4Y7KUX5_PAPSO</name>